<protein>
    <submittedName>
        <fullName evidence="2">Uncharacterized protein</fullName>
    </submittedName>
</protein>
<dbReference type="EMBL" id="JACHDB010000001">
    <property type="protein sequence ID" value="MBB5429929.1"/>
    <property type="molecule type" value="Genomic_DNA"/>
</dbReference>
<comment type="caution">
    <text evidence="2">The sequence shown here is derived from an EMBL/GenBank/DDBJ whole genome shotgun (WGS) entry which is preliminary data.</text>
</comment>
<evidence type="ECO:0000313" key="3">
    <source>
        <dbReference type="Proteomes" id="UP000572635"/>
    </source>
</evidence>
<keyword evidence="3" id="KW-1185">Reference proteome</keyword>
<accession>A0A7W8QH40</accession>
<reference evidence="2 3" key="1">
    <citation type="submission" date="2020-08" db="EMBL/GenBank/DDBJ databases">
        <title>Sequencing the genomes of 1000 actinobacteria strains.</title>
        <authorList>
            <person name="Klenk H.-P."/>
        </authorList>
    </citation>
    <scope>NUCLEOTIDE SEQUENCE [LARGE SCALE GENOMIC DNA]</scope>
    <source>
        <strain evidence="2 3">DSM 44551</strain>
    </source>
</reference>
<sequence>MNHPLLTLFHTRSRAAARGDAGYSTEAIVVIALLVGLAIAAFAVVTPAVTDKADEIVDALSE</sequence>
<organism evidence="2 3">
    <name type="scientific">Nocardiopsis composta</name>
    <dbReference type="NCBI Taxonomy" id="157465"/>
    <lineage>
        <taxon>Bacteria</taxon>
        <taxon>Bacillati</taxon>
        <taxon>Actinomycetota</taxon>
        <taxon>Actinomycetes</taxon>
        <taxon>Streptosporangiales</taxon>
        <taxon>Nocardiopsidaceae</taxon>
        <taxon>Nocardiopsis</taxon>
    </lineage>
</organism>
<dbReference type="Proteomes" id="UP000572635">
    <property type="component" value="Unassembled WGS sequence"/>
</dbReference>
<name>A0A7W8QH40_9ACTN</name>
<gene>
    <name evidence="2" type="ORF">HDA36_000013</name>
</gene>
<keyword evidence="1" id="KW-0812">Transmembrane</keyword>
<dbReference type="RefSeq" id="WP_184387414.1">
    <property type="nucleotide sequence ID" value="NZ_BAAAJD010000209.1"/>
</dbReference>
<evidence type="ECO:0000313" key="2">
    <source>
        <dbReference type="EMBL" id="MBB5429929.1"/>
    </source>
</evidence>
<dbReference type="AlphaFoldDB" id="A0A7W8QH40"/>
<keyword evidence="1" id="KW-0472">Membrane</keyword>
<keyword evidence="1" id="KW-1133">Transmembrane helix</keyword>
<feature type="transmembrane region" description="Helical" evidence="1">
    <location>
        <begin position="21"/>
        <end position="45"/>
    </location>
</feature>
<proteinExistence type="predicted"/>
<evidence type="ECO:0000256" key="1">
    <source>
        <dbReference type="SAM" id="Phobius"/>
    </source>
</evidence>